<feature type="compositionally biased region" description="Basic and acidic residues" evidence="1">
    <location>
        <begin position="79"/>
        <end position="94"/>
    </location>
</feature>
<evidence type="ECO:0000256" key="1">
    <source>
        <dbReference type="SAM" id="MobiDB-lite"/>
    </source>
</evidence>
<proteinExistence type="predicted"/>
<organism evidence="2 3">
    <name type="scientific">Ficus carica</name>
    <name type="common">Common fig</name>
    <dbReference type="NCBI Taxonomy" id="3494"/>
    <lineage>
        <taxon>Eukaryota</taxon>
        <taxon>Viridiplantae</taxon>
        <taxon>Streptophyta</taxon>
        <taxon>Embryophyta</taxon>
        <taxon>Tracheophyta</taxon>
        <taxon>Spermatophyta</taxon>
        <taxon>Magnoliopsida</taxon>
        <taxon>eudicotyledons</taxon>
        <taxon>Gunneridae</taxon>
        <taxon>Pentapetalae</taxon>
        <taxon>rosids</taxon>
        <taxon>fabids</taxon>
        <taxon>Rosales</taxon>
        <taxon>Moraceae</taxon>
        <taxon>Ficeae</taxon>
        <taxon>Ficus</taxon>
    </lineage>
</organism>
<name>A0AA88AGY3_FICCA</name>
<dbReference type="EMBL" id="BTGU01000041">
    <property type="protein sequence ID" value="GMN52414.1"/>
    <property type="molecule type" value="Genomic_DNA"/>
</dbReference>
<reference evidence="2" key="1">
    <citation type="submission" date="2023-07" db="EMBL/GenBank/DDBJ databases">
        <title>draft genome sequence of fig (Ficus carica).</title>
        <authorList>
            <person name="Takahashi T."/>
            <person name="Nishimura K."/>
        </authorList>
    </citation>
    <scope>NUCLEOTIDE SEQUENCE</scope>
</reference>
<sequence length="118" mass="11865">MAKTVGGGSTTAKTRGTQIGDSGGGLDCGEDGGGFAKGRGQEGGRGRERGKRAQGWGALLRHHGGAAVTQPRSGVHAEGVTKGREGDGEREGGGRGRRGLGSTTASARVGGRQWRNPN</sequence>
<evidence type="ECO:0000313" key="3">
    <source>
        <dbReference type="Proteomes" id="UP001187192"/>
    </source>
</evidence>
<feature type="compositionally biased region" description="Polar residues" evidence="1">
    <location>
        <begin position="10"/>
        <end position="19"/>
    </location>
</feature>
<evidence type="ECO:0000313" key="2">
    <source>
        <dbReference type="EMBL" id="GMN52414.1"/>
    </source>
</evidence>
<feature type="region of interest" description="Disordered" evidence="1">
    <location>
        <begin position="1"/>
        <end position="118"/>
    </location>
</feature>
<comment type="caution">
    <text evidence="2">The sequence shown here is derived from an EMBL/GenBank/DDBJ whole genome shotgun (WGS) entry which is preliminary data.</text>
</comment>
<accession>A0AA88AGY3</accession>
<gene>
    <name evidence="2" type="ORF">TIFTF001_021562</name>
</gene>
<dbReference type="Proteomes" id="UP001187192">
    <property type="component" value="Unassembled WGS sequence"/>
</dbReference>
<dbReference type="AlphaFoldDB" id="A0AA88AGY3"/>
<feature type="compositionally biased region" description="Gly residues" evidence="1">
    <location>
        <begin position="21"/>
        <end position="38"/>
    </location>
</feature>
<keyword evidence="3" id="KW-1185">Reference proteome</keyword>
<protein>
    <submittedName>
        <fullName evidence="2">Uncharacterized protein</fullName>
    </submittedName>
</protein>